<reference evidence="2 3" key="1">
    <citation type="journal article" date="2018" name="Evol. Lett.">
        <title>Horizontal gene cluster transfer increased hallucinogenic mushroom diversity.</title>
        <authorList>
            <person name="Reynolds H.T."/>
            <person name="Vijayakumar V."/>
            <person name="Gluck-Thaler E."/>
            <person name="Korotkin H.B."/>
            <person name="Matheny P.B."/>
            <person name="Slot J.C."/>
        </authorList>
    </citation>
    <scope>NUCLEOTIDE SEQUENCE [LARGE SCALE GENOMIC DNA]</scope>
    <source>
        <strain evidence="2 3">SRW20</strain>
    </source>
</reference>
<evidence type="ECO:0000256" key="1">
    <source>
        <dbReference type="SAM" id="MobiDB-lite"/>
    </source>
</evidence>
<feature type="region of interest" description="Disordered" evidence="1">
    <location>
        <begin position="17"/>
        <end position="52"/>
    </location>
</feature>
<dbReference type="AlphaFoldDB" id="A0A409W9Z1"/>
<feature type="compositionally biased region" description="Gly residues" evidence="1">
    <location>
        <begin position="18"/>
        <end position="39"/>
    </location>
</feature>
<dbReference type="Proteomes" id="UP000284706">
    <property type="component" value="Unassembled WGS sequence"/>
</dbReference>
<name>A0A409W9Z1_9AGAR</name>
<protein>
    <submittedName>
        <fullName evidence="2">Uncharacterized protein</fullName>
    </submittedName>
</protein>
<sequence length="52" mass="5043">MLGGGHDPLVVQEFGGARFEGGRGGDGTSEGIGGGGGGVTIQTTAHQTNNCK</sequence>
<comment type="caution">
    <text evidence="2">The sequence shown here is derived from an EMBL/GenBank/DDBJ whole genome shotgun (WGS) entry which is preliminary data.</text>
</comment>
<organism evidence="2 3">
    <name type="scientific">Gymnopilus dilepis</name>
    <dbReference type="NCBI Taxonomy" id="231916"/>
    <lineage>
        <taxon>Eukaryota</taxon>
        <taxon>Fungi</taxon>
        <taxon>Dikarya</taxon>
        <taxon>Basidiomycota</taxon>
        <taxon>Agaricomycotina</taxon>
        <taxon>Agaricomycetes</taxon>
        <taxon>Agaricomycetidae</taxon>
        <taxon>Agaricales</taxon>
        <taxon>Agaricineae</taxon>
        <taxon>Hymenogastraceae</taxon>
        <taxon>Gymnopilus</taxon>
    </lineage>
</organism>
<evidence type="ECO:0000313" key="2">
    <source>
        <dbReference type="EMBL" id="PPQ75315.1"/>
    </source>
</evidence>
<keyword evidence="3" id="KW-1185">Reference proteome</keyword>
<gene>
    <name evidence="2" type="ORF">CVT26_015294</name>
</gene>
<proteinExistence type="predicted"/>
<evidence type="ECO:0000313" key="3">
    <source>
        <dbReference type="Proteomes" id="UP000284706"/>
    </source>
</evidence>
<dbReference type="InParanoid" id="A0A409W9Z1"/>
<accession>A0A409W9Z1</accession>
<dbReference type="EMBL" id="NHYE01005271">
    <property type="protein sequence ID" value="PPQ75315.1"/>
    <property type="molecule type" value="Genomic_DNA"/>
</dbReference>
<feature type="compositionally biased region" description="Polar residues" evidence="1">
    <location>
        <begin position="40"/>
        <end position="52"/>
    </location>
</feature>